<protein>
    <submittedName>
        <fullName evidence="6">DNA-binding transcriptional regulator, AcrR family</fullName>
    </submittedName>
</protein>
<dbReference type="GO" id="GO:0000976">
    <property type="term" value="F:transcription cis-regulatory region binding"/>
    <property type="evidence" value="ECO:0007669"/>
    <property type="project" value="TreeGrafter"/>
</dbReference>
<dbReference type="PANTHER" id="PTHR30055:SF234">
    <property type="entry name" value="HTH-TYPE TRANSCRIPTIONAL REGULATOR BETI"/>
    <property type="match status" value="1"/>
</dbReference>
<feature type="domain" description="HTH tetR-type" evidence="5">
    <location>
        <begin position="11"/>
        <end position="70"/>
    </location>
</feature>
<keyword evidence="3" id="KW-0804">Transcription</keyword>
<evidence type="ECO:0000256" key="3">
    <source>
        <dbReference type="ARBA" id="ARBA00023163"/>
    </source>
</evidence>
<sequence length="210" mass="22796">MTVQARRRDATANRQKLLTAAGELFAARGVAAPLEAIAKQAQVSIGTLYNHFPTRDRLLDAVYPERIAALDAAATKALAADDPWQGFEDFLIMIFSLQAEDRGLNEAMTMRFPDATALTEACNRGFAQVGALIERAQRAGRLRADFTTQDLAFLIWATSRVIAATAEVAPDAWQRYVDLQLDGLRAGAAHPLSQPSLSEEQVVAAMRAPA</sequence>
<dbReference type="PANTHER" id="PTHR30055">
    <property type="entry name" value="HTH-TYPE TRANSCRIPTIONAL REGULATOR RUTR"/>
    <property type="match status" value="1"/>
</dbReference>
<dbReference type="PROSITE" id="PS50977">
    <property type="entry name" value="HTH_TETR_2"/>
    <property type="match status" value="1"/>
</dbReference>
<dbReference type="Proteomes" id="UP000199103">
    <property type="component" value="Chromosome I"/>
</dbReference>
<dbReference type="PRINTS" id="PR00455">
    <property type="entry name" value="HTHTETR"/>
</dbReference>
<dbReference type="SUPFAM" id="SSF46689">
    <property type="entry name" value="Homeodomain-like"/>
    <property type="match status" value="1"/>
</dbReference>
<dbReference type="Pfam" id="PF21597">
    <property type="entry name" value="TetR_C_43"/>
    <property type="match status" value="1"/>
</dbReference>
<dbReference type="EMBL" id="LT629772">
    <property type="protein sequence ID" value="SDS07265.1"/>
    <property type="molecule type" value="Genomic_DNA"/>
</dbReference>
<dbReference type="Gene3D" id="1.10.357.10">
    <property type="entry name" value="Tetracycline Repressor, domain 2"/>
    <property type="match status" value="1"/>
</dbReference>
<gene>
    <name evidence="6" type="ORF">SAMN04489812_0797</name>
</gene>
<evidence type="ECO:0000259" key="5">
    <source>
        <dbReference type="PROSITE" id="PS50977"/>
    </source>
</evidence>
<evidence type="ECO:0000256" key="1">
    <source>
        <dbReference type="ARBA" id="ARBA00023015"/>
    </source>
</evidence>
<reference evidence="6 7" key="1">
    <citation type="submission" date="2016-10" db="EMBL/GenBank/DDBJ databases">
        <authorList>
            <person name="de Groot N.N."/>
        </authorList>
    </citation>
    <scope>NUCLEOTIDE SEQUENCE [LARGE SCALE GENOMIC DNA]</scope>
    <source>
        <strain evidence="6 7">DSM 21800</strain>
    </source>
</reference>
<dbReference type="OrthoDB" id="3382616at2"/>
<dbReference type="RefSeq" id="WP_091520216.1">
    <property type="nucleotide sequence ID" value="NZ_LT629772.1"/>
</dbReference>
<evidence type="ECO:0000256" key="2">
    <source>
        <dbReference type="ARBA" id="ARBA00023125"/>
    </source>
</evidence>
<evidence type="ECO:0000313" key="7">
    <source>
        <dbReference type="Proteomes" id="UP000199103"/>
    </source>
</evidence>
<proteinExistence type="predicted"/>
<dbReference type="SUPFAM" id="SSF48498">
    <property type="entry name" value="Tetracyclin repressor-like, C-terminal domain"/>
    <property type="match status" value="1"/>
</dbReference>
<accession>A0A1H1P8G0</accession>
<dbReference type="InterPro" id="IPR049445">
    <property type="entry name" value="TetR_SbtR-like_C"/>
</dbReference>
<organism evidence="6 7">
    <name type="scientific">Microlunatus soli</name>
    <dbReference type="NCBI Taxonomy" id="630515"/>
    <lineage>
        <taxon>Bacteria</taxon>
        <taxon>Bacillati</taxon>
        <taxon>Actinomycetota</taxon>
        <taxon>Actinomycetes</taxon>
        <taxon>Propionibacteriales</taxon>
        <taxon>Propionibacteriaceae</taxon>
        <taxon>Microlunatus</taxon>
    </lineage>
</organism>
<dbReference type="STRING" id="630515.SAMN04489812_0797"/>
<evidence type="ECO:0000313" key="6">
    <source>
        <dbReference type="EMBL" id="SDS07265.1"/>
    </source>
</evidence>
<keyword evidence="2 4" id="KW-0238">DNA-binding</keyword>
<dbReference type="InterPro" id="IPR036271">
    <property type="entry name" value="Tet_transcr_reg_TetR-rel_C_sf"/>
</dbReference>
<dbReference type="GO" id="GO:0003700">
    <property type="term" value="F:DNA-binding transcription factor activity"/>
    <property type="evidence" value="ECO:0007669"/>
    <property type="project" value="TreeGrafter"/>
</dbReference>
<dbReference type="Pfam" id="PF00440">
    <property type="entry name" value="TetR_N"/>
    <property type="match status" value="1"/>
</dbReference>
<feature type="DNA-binding region" description="H-T-H motif" evidence="4">
    <location>
        <begin position="33"/>
        <end position="52"/>
    </location>
</feature>
<keyword evidence="1" id="KW-0805">Transcription regulation</keyword>
<dbReference type="InterPro" id="IPR009057">
    <property type="entry name" value="Homeodomain-like_sf"/>
</dbReference>
<name>A0A1H1P8G0_9ACTN</name>
<dbReference type="InterPro" id="IPR050109">
    <property type="entry name" value="HTH-type_TetR-like_transc_reg"/>
</dbReference>
<dbReference type="AlphaFoldDB" id="A0A1H1P8G0"/>
<keyword evidence="7" id="KW-1185">Reference proteome</keyword>
<evidence type="ECO:0000256" key="4">
    <source>
        <dbReference type="PROSITE-ProRule" id="PRU00335"/>
    </source>
</evidence>
<dbReference type="InterPro" id="IPR001647">
    <property type="entry name" value="HTH_TetR"/>
</dbReference>